<reference evidence="1 4" key="2">
    <citation type="submission" date="2017-03" db="EMBL/GenBank/DDBJ databases">
        <title>Rapid Whole Genome Sequencing of Comamonas kerstersii Causing Continuous ambulatory Peritoneal Dialysis-Associated Peritonitis.</title>
        <authorList>
            <person name="Zheng B."/>
        </authorList>
    </citation>
    <scope>NUCLEOTIDE SEQUENCE [LARGE SCALE GENOMIC DNA]</scope>
    <source>
        <strain evidence="1 4">8943</strain>
    </source>
</reference>
<dbReference type="OrthoDB" id="5624218at2"/>
<reference evidence="2 3" key="1">
    <citation type="submission" date="2015-12" db="EMBL/GenBank/DDBJ databases">
        <title>Complete genome sequence of a multi-drug resistant strain Acidovorax sp. 12322-1.</title>
        <authorList>
            <person name="Ming D."/>
            <person name="Wang M."/>
            <person name="Hu S."/>
            <person name="Zhou Y."/>
            <person name="Jiang T."/>
        </authorList>
    </citation>
    <scope>NUCLEOTIDE SEQUENCE [LARGE SCALE GENOMIC DNA]</scope>
    <source>
        <strain evidence="2 3">12322-1</strain>
    </source>
</reference>
<proteinExistence type="predicted"/>
<dbReference type="Proteomes" id="UP000242792">
    <property type="component" value="Chromosome"/>
</dbReference>
<dbReference type="Pfam" id="PF07433">
    <property type="entry name" value="DUF1513"/>
    <property type="match status" value="1"/>
</dbReference>
<organism evidence="2 3">
    <name type="scientific">Comamonas kerstersii</name>
    <dbReference type="NCBI Taxonomy" id="225992"/>
    <lineage>
        <taxon>Bacteria</taxon>
        <taxon>Pseudomonadati</taxon>
        <taxon>Pseudomonadota</taxon>
        <taxon>Betaproteobacteria</taxon>
        <taxon>Burkholderiales</taxon>
        <taxon>Comamonadaceae</taxon>
        <taxon>Comamonas</taxon>
    </lineage>
</organism>
<dbReference type="EMBL" id="CP020121">
    <property type="protein sequence ID" value="AQZ97627.1"/>
    <property type="molecule type" value="Genomic_DNA"/>
</dbReference>
<dbReference type="InterPro" id="IPR011044">
    <property type="entry name" value="Quino_amine_DH_bsu"/>
</dbReference>
<accession>A0A1V0BCH9</accession>
<evidence type="ECO:0008006" key="5">
    <source>
        <dbReference type="Google" id="ProtNLM"/>
    </source>
</evidence>
<evidence type="ECO:0000313" key="2">
    <source>
        <dbReference type="EMBL" id="KUF42439.1"/>
    </source>
</evidence>
<dbReference type="STRING" id="225992.B5M06_04450"/>
<name>A0A0W7Z529_9BURK</name>
<evidence type="ECO:0000313" key="3">
    <source>
        <dbReference type="Proteomes" id="UP000053300"/>
    </source>
</evidence>
<keyword evidence="3" id="KW-1185">Reference proteome</keyword>
<protein>
    <recommendedName>
        <fullName evidence="5">DUF1513 domain-containing protein</fullName>
    </recommendedName>
</protein>
<dbReference type="EMBL" id="LPXH01000014">
    <property type="protein sequence ID" value="KUF42439.1"/>
    <property type="molecule type" value="Genomic_DNA"/>
</dbReference>
<dbReference type="AlphaFoldDB" id="A0A0W7Z529"/>
<evidence type="ECO:0000313" key="4">
    <source>
        <dbReference type="Proteomes" id="UP000242792"/>
    </source>
</evidence>
<sequence>MATKTPMPTTRRQWLQSMAVLAMLPLHTWGQNRANSQHVRFAAAWAQGSDLFVGVLAAPSAPEQPLHIVQAHSIPTRAHGMTQLADGSLLFASRRPGDWLLHIAPSGQEQWLWIEPDRAFNGHVIASLDGQHLYTTETDLADSQGLIGVRDVHTLEKIAEWHTGGMDPHQLLLDKDGSIMVANGGIPTQPETGRRKLKLTHMDSSIVRLSPQDAGSIAGQWRLPDRRLSLRHLAWGPAVAWEPQQRWLGIALQAEHDHPEHKQSAPVLALLDGQHLHAVPLPAGAQWQGYGGDISSDGTHFAVSCPRANTLTWWLPPEASDGTAQCVQQNTQQGVYCISNDSVVTHSLKARSAMLWSGGSHQVLQWPQGQTIAAAVPLALDNHWVQI</sequence>
<accession>A0A1V3TQI8</accession>
<accession>A0A0W7Z529</accession>
<dbReference type="InterPro" id="IPR008311">
    <property type="entry name" value="UCP028101"/>
</dbReference>
<evidence type="ECO:0000313" key="1">
    <source>
        <dbReference type="EMBL" id="AQZ97627.1"/>
    </source>
</evidence>
<dbReference type="Proteomes" id="UP000053300">
    <property type="component" value="Unassembled WGS sequence"/>
</dbReference>
<dbReference type="KEGG" id="cke:B5M06_04450"/>
<gene>
    <name evidence="2" type="ORF">AS359_12160</name>
    <name evidence="1" type="ORF">B5M06_04450</name>
</gene>
<dbReference type="SUPFAM" id="SSF50969">
    <property type="entry name" value="YVTN repeat-like/Quinoprotein amine dehydrogenase"/>
    <property type="match status" value="1"/>
</dbReference>